<dbReference type="STRING" id="3880.G7KN34"/>
<dbReference type="HOGENOM" id="CLU_001561_2_3_1"/>
<dbReference type="GO" id="GO:0043531">
    <property type="term" value="F:ADP binding"/>
    <property type="evidence" value="ECO:0007669"/>
    <property type="project" value="InterPro"/>
</dbReference>
<dbReference type="EMBL" id="CM001222">
    <property type="protein sequence ID" value="AES76693.1"/>
    <property type="molecule type" value="Genomic_DNA"/>
</dbReference>
<dbReference type="SMART" id="SM00255">
    <property type="entry name" value="TIR"/>
    <property type="match status" value="1"/>
</dbReference>
<sequence>MASSSNSSTALVTSSRRNYYYDVFVTFRGEDTRNNFIDFLFDAFETKGIFVFRDDTNLQKGESIGPELLRAIQGSHVFVAVFSRNYASSTWCLQELEKICECIEESEKHVLLVFYDVDPSEVRKQSGIYSEAFAKHEQRFRQDSQMVSRWREALKQVASIFGWDLQIKKIAQTIMNILECKSSCVSKDLVGIDSPIEALQNHLLLDSIDGVRAIGICGMGGIGKTALAETLYGQISHRFSASCYIDDVSKIYRSYDGPLDAQKQILLQTVGIDHQQICNHYSATNLIRRRLCRERALLILENVDQVEQMEKIVVRREWLGELSLLEQPFIKDTFYLYRGYMKTKLCHCPISSARFYFCSDRDYIIVWRKRLSKCNFSNPYIIP</sequence>
<dbReference type="GO" id="GO:0006952">
    <property type="term" value="P:defense response"/>
    <property type="evidence" value="ECO:0007669"/>
    <property type="project" value="InterPro"/>
</dbReference>
<keyword evidence="5" id="KW-1185">Reference proteome</keyword>
<dbReference type="PaxDb" id="3880-AES76693"/>
<reference evidence="3 5" key="1">
    <citation type="journal article" date="2011" name="Nature">
        <title>The Medicago genome provides insight into the evolution of rhizobial symbioses.</title>
        <authorList>
            <person name="Young N.D."/>
            <person name="Debelle F."/>
            <person name="Oldroyd G.E."/>
            <person name="Geurts R."/>
            <person name="Cannon S.B."/>
            <person name="Udvardi M.K."/>
            <person name="Benedito V.A."/>
            <person name="Mayer K.F."/>
            <person name="Gouzy J."/>
            <person name="Schoof H."/>
            <person name="Van de Peer Y."/>
            <person name="Proost S."/>
            <person name="Cook D.R."/>
            <person name="Meyers B.C."/>
            <person name="Spannagl M."/>
            <person name="Cheung F."/>
            <person name="De Mita S."/>
            <person name="Krishnakumar V."/>
            <person name="Gundlach H."/>
            <person name="Zhou S."/>
            <person name="Mudge J."/>
            <person name="Bharti A.K."/>
            <person name="Murray J.D."/>
            <person name="Naoumkina M.A."/>
            <person name="Rosen B."/>
            <person name="Silverstein K.A."/>
            <person name="Tang H."/>
            <person name="Rombauts S."/>
            <person name="Zhao P.X."/>
            <person name="Zhou P."/>
            <person name="Barbe V."/>
            <person name="Bardou P."/>
            <person name="Bechner M."/>
            <person name="Bellec A."/>
            <person name="Berger A."/>
            <person name="Berges H."/>
            <person name="Bidwell S."/>
            <person name="Bisseling T."/>
            <person name="Choisne N."/>
            <person name="Couloux A."/>
            <person name="Denny R."/>
            <person name="Deshpande S."/>
            <person name="Dai X."/>
            <person name="Doyle J.J."/>
            <person name="Dudez A.M."/>
            <person name="Farmer A.D."/>
            <person name="Fouteau S."/>
            <person name="Franken C."/>
            <person name="Gibelin C."/>
            <person name="Gish J."/>
            <person name="Goldstein S."/>
            <person name="Gonzalez A.J."/>
            <person name="Green P.J."/>
            <person name="Hallab A."/>
            <person name="Hartog M."/>
            <person name="Hua A."/>
            <person name="Humphray S.J."/>
            <person name="Jeong D.H."/>
            <person name="Jing Y."/>
            <person name="Jocker A."/>
            <person name="Kenton S.M."/>
            <person name="Kim D.J."/>
            <person name="Klee K."/>
            <person name="Lai H."/>
            <person name="Lang C."/>
            <person name="Lin S."/>
            <person name="Macmil S.L."/>
            <person name="Magdelenat G."/>
            <person name="Matthews L."/>
            <person name="McCorrison J."/>
            <person name="Monaghan E.L."/>
            <person name="Mun J.H."/>
            <person name="Najar F.Z."/>
            <person name="Nicholson C."/>
            <person name="Noirot C."/>
            <person name="O'Bleness M."/>
            <person name="Paule C.R."/>
            <person name="Poulain J."/>
            <person name="Prion F."/>
            <person name="Qin B."/>
            <person name="Qu C."/>
            <person name="Retzel E.F."/>
            <person name="Riddle C."/>
            <person name="Sallet E."/>
            <person name="Samain S."/>
            <person name="Samson N."/>
            <person name="Sanders I."/>
            <person name="Saurat O."/>
            <person name="Scarpelli C."/>
            <person name="Schiex T."/>
            <person name="Segurens B."/>
            <person name="Severin A.J."/>
            <person name="Sherrier D.J."/>
            <person name="Shi R."/>
            <person name="Sims S."/>
            <person name="Singer S.R."/>
            <person name="Sinharoy S."/>
            <person name="Sterck L."/>
            <person name="Viollet A."/>
            <person name="Wang B.B."/>
            <person name="Wang K."/>
            <person name="Wang M."/>
            <person name="Wang X."/>
            <person name="Warfsmann J."/>
            <person name="Weissenbach J."/>
            <person name="White D.D."/>
            <person name="White J.D."/>
            <person name="Wiley G.B."/>
            <person name="Wincker P."/>
            <person name="Xing Y."/>
            <person name="Yang L."/>
            <person name="Yao Z."/>
            <person name="Ying F."/>
            <person name="Zhai J."/>
            <person name="Zhou L."/>
            <person name="Zuber A."/>
            <person name="Denarie J."/>
            <person name="Dixon R.A."/>
            <person name="May G.D."/>
            <person name="Schwartz D.C."/>
            <person name="Rogers J."/>
            <person name="Quetier F."/>
            <person name="Town C.D."/>
            <person name="Roe B.A."/>
        </authorList>
    </citation>
    <scope>NUCLEOTIDE SEQUENCE [LARGE SCALE GENOMIC DNA]</scope>
    <source>
        <strain evidence="3">A17</strain>
        <strain evidence="4 5">cv. Jemalong A17</strain>
    </source>
</reference>
<dbReference type="SUPFAM" id="SSF52540">
    <property type="entry name" value="P-loop containing nucleoside triphosphate hydrolases"/>
    <property type="match status" value="1"/>
</dbReference>
<evidence type="ECO:0000259" key="2">
    <source>
        <dbReference type="PROSITE" id="PS50104"/>
    </source>
</evidence>
<evidence type="ECO:0000313" key="3">
    <source>
        <dbReference type="EMBL" id="AES76693.1"/>
    </source>
</evidence>
<dbReference type="InterPro" id="IPR000157">
    <property type="entry name" value="TIR_dom"/>
</dbReference>
<dbReference type="AlphaFoldDB" id="G7KN34"/>
<name>G7KN34_MEDTR</name>
<dbReference type="OMA" id="ICECIEE"/>
<proteinExistence type="predicted"/>
<reference evidence="3 5" key="2">
    <citation type="journal article" date="2014" name="BMC Genomics">
        <title>An improved genome release (version Mt4.0) for the model legume Medicago truncatula.</title>
        <authorList>
            <person name="Tang H."/>
            <person name="Krishnakumar V."/>
            <person name="Bidwell S."/>
            <person name="Rosen B."/>
            <person name="Chan A."/>
            <person name="Zhou S."/>
            <person name="Gentzbittel L."/>
            <person name="Childs K.L."/>
            <person name="Yandell M."/>
            <person name="Gundlach H."/>
            <person name="Mayer K.F."/>
            <person name="Schwartz D.C."/>
            <person name="Town C.D."/>
        </authorList>
    </citation>
    <scope>GENOME REANNOTATION</scope>
    <source>
        <strain evidence="4 5">cv. Jemalong A17</strain>
    </source>
</reference>
<dbReference type="SUPFAM" id="SSF52200">
    <property type="entry name" value="Toll/Interleukin receptor TIR domain"/>
    <property type="match status" value="1"/>
</dbReference>
<dbReference type="EnsemblPlants" id="AES76693">
    <property type="protein sequence ID" value="AES76693"/>
    <property type="gene ID" value="MTR_6g084370"/>
</dbReference>
<organism evidence="3 5">
    <name type="scientific">Medicago truncatula</name>
    <name type="common">Barrel medic</name>
    <name type="synonym">Medicago tribuloides</name>
    <dbReference type="NCBI Taxonomy" id="3880"/>
    <lineage>
        <taxon>Eukaryota</taxon>
        <taxon>Viridiplantae</taxon>
        <taxon>Streptophyta</taxon>
        <taxon>Embryophyta</taxon>
        <taxon>Tracheophyta</taxon>
        <taxon>Spermatophyta</taxon>
        <taxon>Magnoliopsida</taxon>
        <taxon>eudicotyledons</taxon>
        <taxon>Gunneridae</taxon>
        <taxon>Pentapetalae</taxon>
        <taxon>rosids</taxon>
        <taxon>fabids</taxon>
        <taxon>Fabales</taxon>
        <taxon>Fabaceae</taxon>
        <taxon>Papilionoideae</taxon>
        <taxon>50 kb inversion clade</taxon>
        <taxon>NPAAA clade</taxon>
        <taxon>Hologalegina</taxon>
        <taxon>IRL clade</taxon>
        <taxon>Trifolieae</taxon>
        <taxon>Medicago</taxon>
    </lineage>
</organism>
<dbReference type="Gene3D" id="3.40.50.10140">
    <property type="entry name" value="Toll/interleukin-1 receptor homology (TIR) domain"/>
    <property type="match status" value="1"/>
</dbReference>
<dbReference type="PRINTS" id="PR00364">
    <property type="entry name" value="DISEASERSIST"/>
</dbReference>
<evidence type="ECO:0000313" key="5">
    <source>
        <dbReference type="Proteomes" id="UP000002051"/>
    </source>
</evidence>
<gene>
    <name evidence="3" type="ordered locus">MTR_6g084370</name>
</gene>
<reference evidence="4" key="3">
    <citation type="submission" date="2015-04" db="UniProtKB">
        <authorList>
            <consortium name="EnsemblPlants"/>
        </authorList>
    </citation>
    <scope>IDENTIFICATION</scope>
    <source>
        <strain evidence="4">cv. Jemalong A17</strain>
    </source>
</reference>
<dbReference type="Gene3D" id="3.40.50.300">
    <property type="entry name" value="P-loop containing nucleotide triphosphate hydrolases"/>
    <property type="match status" value="1"/>
</dbReference>
<dbReference type="InterPro" id="IPR044974">
    <property type="entry name" value="Disease_R_plants"/>
</dbReference>
<dbReference type="Pfam" id="PF00931">
    <property type="entry name" value="NB-ARC"/>
    <property type="match status" value="1"/>
</dbReference>
<accession>G7KN34</accession>
<dbReference type="PANTHER" id="PTHR11017">
    <property type="entry name" value="LEUCINE-RICH REPEAT-CONTAINING PROTEIN"/>
    <property type="match status" value="1"/>
</dbReference>
<dbReference type="InterPro" id="IPR002182">
    <property type="entry name" value="NB-ARC"/>
</dbReference>
<dbReference type="GO" id="GO:0007165">
    <property type="term" value="P:signal transduction"/>
    <property type="evidence" value="ECO:0007669"/>
    <property type="project" value="InterPro"/>
</dbReference>
<evidence type="ECO:0000313" key="4">
    <source>
        <dbReference type="EnsemblPlants" id="AES76693"/>
    </source>
</evidence>
<feature type="domain" description="TIR" evidence="2">
    <location>
        <begin position="19"/>
        <end position="178"/>
    </location>
</feature>
<dbReference type="InterPro" id="IPR035897">
    <property type="entry name" value="Toll_tir_struct_dom_sf"/>
</dbReference>
<dbReference type="PROSITE" id="PS50104">
    <property type="entry name" value="TIR"/>
    <property type="match status" value="1"/>
</dbReference>
<dbReference type="Pfam" id="PF01582">
    <property type="entry name" value="TIR"/>
    <property type="match status" value="1"/>
</dbReference>
<protein>
    <submittedName>
        <fullName evidence="3">Disease resistance protein (TIR-NBS-LRR class)</fullName>
    </submittedName>
</protein>
<dbReference type="PANTHER" id="PTHR11017:SF259">
    <property type="entry name" value="ADP-RIBOSYL CYCLASE_CYCLIC ADP-RIBOSE HYDROLASE"/>
    <property type="match status" value="1"/>
</dbReference>
<dbReference type="InterPro" id="IPR027417">
    <property type="entry name" value="P-loop_NTPase"/>
</dbReference>
<dbReference type="FunFam" id="3.40.50.10140:FF:000007">
    <property type="entry name" value="Disease resistance protein (TIR-NBS-LRR class)"/>
    <property type="match status" value="1"/>
</dbReference>
<keyword evidence="1" id="KW-0520">NAD</keyword>
<evidence type="ECO:0000256" key="1">
    <source>
        <dbReference type="ARBA" id="ARBA00023027"/>
    </source>
</evidence>
<dbReference type="Proteomes" id="UP000002051">
    <property type="component" value="Chromosome 6"/>
</dbReference>